<dbReference type="AlphaFoldDB" id="G2GLF0"/>
<feature type="domain" description="Pyridoxamine 5'-phosphate oxidase N-terminal" evidence="1">
    <location>
        <begin position="179"/>
        <end position="265"/>
    </location>
</feature>
<dbReference type="Pfam" id="PF01243">
    <property type="entry name" value="PNPOx_N"/>
    <property type="match status" value="1"/>
</dbReference>
<accession>G2GLF0</accession>
<reference evidence="2 3" key="1">
    <citation type="submission" date="2011-08" db="EMBL/GenBank/DDBJ databases">
        <authorList>
            <person name="Lin Y."/>
            <person name="Hao X."/>
            <person name="Johnstone L."/>
            <person name="Miller S.J."/>
            <person name="Wei G."/>
            <person name="Rensing C."/>
        </authorList>
    </citation>
    <scope>NUCLEOTIDE SEQUENCE [LARGE SCALE GENOMIC DNA]</scope>
    <source>
        <strain evidence="2 3">K42</strain>
    </source>
</reference>
<name>G2GLF0_9ACTN</name>
<evidence type="ECO:0000313" key="2">
    <source>
        <dbReference type="EMBL" id="EGX55672.1"/>
    </source>
</evidence>
<sequence length="311" mass="33080">MNDEGFHEGERLVQRRAGVVQAADRLEGMLRPPRLTPALGGHLAERTFAVVTARDGEGTLWVSPLAAEPGFLGVRGSALTVAARPAPGDPLHTVPAPQDVGLLVIDLGLRRRVRVNGRLTDSSDGSLTIEPDQAYGNCPAYIQERHLTAAPATAAGTDPAPTGPAAGMSGALEADDIALVRAADTFFLGTAHPERGADASHKGGEPGFVRVEGGEIWWPDYAGNNLFNSLGNITADPVAALLFVDFATGRTLHLAGEARVEWLDPADRRQDEGGTGRRVRFTPRRVRRGRARLRGRLLRRSPRNPAVGEAG</sequence>
<dbReference type="EMBL" id="AGBF01000204">
    <property type="protein sequence ID" value="EGX55672.1"/>
    <property type="molecule type" value="Genomic_DNA"/>
</dbReference>
<dbReference type="InterPro" id="IPR012349">
    <property type="entry name" value="Split_barrel_FMN-bd"/>
</dbReference>
<evidence type="ECO:0000313" key="3">
    <source>
        <dbReference type="Proteomes" id="UP000004217"/>
    </source>
</evidence>
<dbReference type="OrthoDB" id="9786134at2"/>
<proteinExistence type="predicted"/>
<dbReference type="Proteomes" id="UP000004217">
    <property type="component" value="Unassembled WGS sequence"/>
</dbReference>
<dbReference type="SUPFAM" id="SSF50475">
    <property type="entry name" value="FMN-binding split barrel"/>
    <property type="match status" value="1"/>
</dbReference>
<protein>
    <submittedName>
        <fullName evidence="2">Pyridoxamine 5'-phosphate oxidase-related FMN-binding protein</fullName>
    </submittedName>
</protein>
<dbReference type="PANTHER" id="PTHR42815:SF2">
    <property type="entry name" value="FAD-BINDING, PUTATIVE (AFU_ORTHOLOGUE AFUA_6G07600)-RELATED"/>
    <property type="match status" value="1"/>
</dbReference>
<dbReference type="RefSeq" id="WP_007502883.1">
    <property type="nucleotide sequence ID" value="NZ_AGBF01000204.1"/>
</dbReference>
<dbReference type="PATRIC" id="fig|700597.3.peg.6213"/>
<dbReference type="Gene3D" id="2.30.110.10">
    <property type="entry name" value="Electron Transport, Fmn-binding Protein, Chain A"/>
    <property type="match status" value="1"/>
</dbReference>
<dbReference type="PANTHER" id="PTHR42815">
    <property type="entry name" value="FAD-BINDING, PUTATIVE (AFU_ORTHOLOGUE AFUA_6G07600)-RELATED"/>
    <property type="match status" value="1"/>
</dbReference>
<keyword evidence="3" id="KW-1185">Reference proteome</keyword>
<organism evidence="2 3">
    <name type="scientific">Streptomyces zinciresistens K42</name>
    <dbReference type="NCBI Taxonomy" id="700597"/>
    <lineage>
        <taxon>Bacteria</taxon>
        <taxon>Bacillati</taxon>
        <taxon>Actinomycetota</taxon>
        <taxon>Actinomycetes</taxon>
        <taxon>Kitasatosporales</taxon>
        <taxon>Streptomycetaceae</taxon>
        <taxon>Streptomyces</taxon>
    </lineage>
</organism>
<dbReference type="InterPro" id="IPR011576">
    <property type="entry name" value="Pyridox_Oxase_N"/>
</dbReference>
<gene>
    <name evidence="2" type="ORF">SZN_31729</name>
</gene>
<evidence type="ECO:0000259" key="1">
    <source>
        <dbReference type="Pfam" id="PF01243"/>
    </source>
</evidence>
<comment type="caution">
    <text evidence="2">The sequence shown here is derived from an EMBL/GenBank/DDBJ whole genome shotgun (WGS) entry which is preliminary data.</text>
</comment>